<accession>A0AA88IDD6</accession>
<dbReference type="EMBL" id="JAVRJZ010000005">
    <property type="protein sequence ID" value="KAK2722161.1"/>
    <property type="molecule type" value="Genomic_DNA"/>
</dbReference>
<feature type="compositionally biased region" description="Basic and acidic residues" evidence="1">
    <location>
        <begin position="120"/>
        <end position="145"/>
    </location>
</feature>
<organism evidence="2 3">
    <name type="scientific">Artemia franciscana</name>
    <name type="common">Brine shrimp</name>
    <name type="synonym">Artemia sanfranciscana</name>
    <dbReference type="NCBI Taxonomy" id="6661"/>
    <lineage>
        <taxon>Eukaryota</taxon>
        <taxon>Metazoa</taxon>
        <taxon>Ecdysozoa</taxon>
        <taxon>Arthropoda</taxon>
        <taxon>Crustacea</taxon>
        <taxon>Branchiopoda</taxon>
        <taxon>Anostraca</taxon>
        <taxon>Artemiidae</taxon>
        <taxon>Artemia</taxon>
    </lineage>
</organism>
<dbReference type="InterPro" id="IPR052958">
    <property type="entry name" value="IFN-induced_PKR_regulator"/>
</dbReference>
<evidence type="ECO:0000256" key="1">
    <source>
        <dbReference type="SAM" id="MobiDB-lite"/>
    </source>
</evidence>
<dbReference type="PANTHER" id="PTHR46289">
    <property type="entry name" value="52 KDA REPRESSOR OF THE INHIBITOR OF THE PROTEIN KINASE-LIKE PROTEIN-RELATED"/>
    <property type="match status" value="1"/>
</dbReference>
<comment type="caution">
    <text evidence="2">The sequence shown here is derived from an EMBL/GenBank/DDBJ whole genome shotgun (WGS) entry which is preliminary data.</text>
</comment>
<evidence type="ECO:0000313" key="2">
    <source>
        <dbReference type="EMBL" id="KAK2722161.1"/>
    </source>
</evidence>
<evidence type="ECO:0008006" key="4">
    <source>
        <dbReference type="Google" id="ProtNLM"/>
    </source>
</evidence>
<reference evidence="2" key="1">
    <citation type="submission" date="2023-07" db="EMBL/GenBank/DDBJ databases">
        <title>Chromosome-level genome assembly of Artemia franciscana.</title>
        <authorList>
            <person name="Jo E."/>
        </authorList>
    </citation>
    <scope>NUCLEOTIDE SEQUENCE</scope>
    <source>
        <tissue evidence="2">Whole body</tissue>
    </source>
</reference>
<dbReference type="SUPFAM" id="SSF53098">
    <property type="entry name" value="Ribonuclease H-like"/>
    <property type="match status" value="1"/>
</dbReference>
<dbReference type="PANTHER" id="PTHR46289:SF14">
    <property type="entry name" value="DUF4371 DOMAIN-CONTAINING PROTEIN"/>
    <property type="match status" value="1"/>
</dbReference>
<gene>
    <name evidence="2" type="ORF">QYM36_002643</name>
</gene>
<dbReference type="AlphaFoldDB" id="A0AA88IDD6"/>
<dbReference type="InterPro" id="IPR012337">
    <property type="entry name" value="RNaseH-like_sf"/>
</dbReference>
<feature type="region of interest" description="Disordered" evidence="1">
    <location>
        <begin position="120"/>
        <end position="165"/>
    </location>
</feature>
<protein>
    <recommendedName>
        <fullName evidence="4">DUF4371 domain-containing protein</fullName>
    </recommendedName>
</protein>
<name>A0AA88IDD6_ARTSF</name>
<evidence type="ECO:0000313" key="3">
    <source>
        <dbReference type="Proteomes" id="UP001187531"/>
    </source>
</evidence>
<proteinExistence type="predicted"/>
<dbReference type="Proteomes" id="UP001187531">
    <property type="component" value="Unassembled WGS sequence"/>
</dbReference>
<keyword evidence="3" id="KW-1185">Reference proteome</keyword>
<sequence length="506" mass="57296">MSSARYDNRDIGRYEEVDLGFFPGFNMGIIIDFFQLSKEKGVIEVAEGEFEGSKISNTEEYSGVVTGVWKGELEQRGCERLWLENFEDLTEACWFCIVDVENKGFEGTDVVRRCVKRDKAGEGADCGQPRDQDNFERADMGERSSTHGLYTNRLEKSSVPGESRADMVEKSSTHGIYANREEFIEFAVVEDLRGENPGRFILSRIKKLGLDMRLCRGQGYNGAPNMSGHLSGAQAVISSKYPLVKYVHCIAHSLNLVLTDSSKIAEIKHLHLSAILKTYTALNLKGLCETRWVEIHDAIQISKQLIVPIFKALEEIETDGDSVTLSKARSLLNNILSLDYIVTLIVMDFCLGYILNLPKLLQSENIDMVMCIQCVKSVTEMFKEIRNSTEGRFHQLFLEATSLCRELEITLVMPRKRNLVKIPSDIPAEKHIEFYYRVFIFLPFVEQLIKSLESRFTKHKATLKGLSRILPSFVMKQPSSDLKELIKLYASDLTSSDSAVMAELEL</sequence>